<accession>A0AAU8BHQ8</accession>
<dbReference type="InterPro" id="IPR004843">
    <property type="entry name" value="Calcineurin-like_PHP"/>
</dbReference>
<dbReference type="AlphaFoldDB" id="A0AAU8BHQ8"/>
<sequence length="803" mass="88566">MTRTRFTLLALGSALSTLLLSGCNDDTSVSLGDPIPVAPTKSHGPACDASADTQTIRFIHVADLHGHFGYREQFYSKIKQAHVDALAEEPYTLFTNGGDDYEKGTVAEQLSGGYATLEATQALEFDYRVIGNHDFAWGPEQLLEYAKDDVSTVLASNTEYYGNDPAGFAGVDFAIAEVGCIKVGVFGMTSGPWNELDEEIKPQIDFIDDFRMRWDWNERAREIIAAYGDQVDYMVMLSHLGHGTDVALATFVDGIDLVLGGHTHDSPKTTRVNGTTVLLPDFNAKGYTDVTVTFDLATKTAITPETIAELDITESLPVNETTKRRIDGIMGTYAPDANTEIAVSLKQPSRDGILDILHDSLTDFTAPKSGINYQIDASFLNRGEIEDSEIWAPGSLTQEDFHHAYPIERQPANTPGFSSLYQVSVSGEALSAMLNYESGLDYHGPALDDIDSAKTYQVGLFKSAAWNPELFFNGSYYRKEDAEFVGEAWEIFDAYARERTANCQYIDTDELLFSCDENAPNITSVWNFEDANDIFAPEQNIASSLTLTNTSDEPLSCNDELLNCGTSESFSLPLLPDGSNASVIELGALGASDNGRFQLATELDTNGDFADQDRLSYYTIVFDALWPELENDSSKYRAIIDADTSSSAPDIFLSPEGEIGLAPNYAGLIKANTWHRIAMVFFASETEDVAYKLYIDGEHIDTMRYPGLGERWAMNRKGLALFTDTAINKYESGTVYLNSLMFAARSLTDIDIAKLGGAKETLNYVPSVRVLNQTVERAYQNAPVDWANKWVKQRAKFFKQPPQ</sequence>
<dbReference type="PRINTS" id="PR01607">
    <property type="entry name" value="APYRASEFAMLY"/>
</dbReference>
<dbReference type="Pfam" id="PF00149">
    <property type="entry name" value="Metallophos"/>
    <property type="match status" value="1"/>
</dbReference>
<dbReference type="PANTHER" id="PTHR11575">
    <property type="entry name" value="5'-NUCLEOTIDASE-RELATED"/>
    <property type="match status" value="1"/>
</dbReference>
<gene>
    <name evidence="3" type="ORF">PG915_14055</name>
</gene>
<name>A0AAU8BHQ8_9VIBR</name>
<dbReference type="InterPro" id="IPR029052">
    <property type="entry name" value="Metallo-depent_PP-like"/>
</dbReference>
<dbReference type="GO" id="GO:0030288">
    <property type="term" value="C:outer membrane-bounded periplasmic space"/>
    <property type="evidence" value="ECO:0007669"/>
    <property type="project" value="TreeGrafter"/>
</dbReference>
<dbReference type="SUPFAM" id="SSF56300">
    <property type="entry name" value="Metallo-dependent phosphatases"/>
    <property type="match status" value="1"/>
</dbReference>
<dbReference type="InterPro" id="IPR006179">
    <property type="entry name" value="5_nucleotidase/apyrase"/>
</dbReference>
<feature type="domain" description="Calcineurin-like phosphoesterase" evidence="2">
    <location>
        <begin position="56"/>
        <end position="265"/>
    </location>
</feature>
<feature type="chain" id="PRO_5043817988" evidence="1">
    <location>
        <begin position="22"/>
        <end position="803"/>
    </location>
</feature>
<keyword evidence="1" id="KW-0732">Signal</keyword>
<evidence type="ECO:0000256" key="1">
    <source>
        <dbReference type="SAM" id="SignalP"/>
    </source>
</evidence>
<dbReference type="GO" id="GO:0009166">
    <property type="term" value="P:nucleotide catabolic process"/>
    <property type="evidence" value="ECO:0007669"/>
    <property type="project" value="InterPro"/>
</dbReference>
<dbReference type="KEGG" id="vck:PG915_14055"/>
<dbReference type="PROSITE" id="PS51257">
    <property type="entry name" value="PROKAR_LIPOPROTEIN"/>
    <property type="match status" value="1"/>
</dbReference>
<proteinExistence type="predicted"/>
<reference evidence="3" key="1">
    <citation type="submission" date="2023-01" db="EMBL/GenBank/DDBJ databases">
        <title>Vibrio sp. CB1-14 genome sequencing.</title>
        <authorList>
            <person name="Otstavnykh N."/>
            <person name="Isaeva M."/>
            <person name="Meleshko D."/>
        </authorList>
    </citation>
    <scope>NUCLEOTIDE SEQUENCE</scope>
    <source>
        <strain evidence="3">CB1-14</strain>
    </source>
</reference>
<dbReference type="GO" id="GO:0016787">
    <property type="term" value="F:hydrolase activity"/>
    <property type="evidence" value="ECO:0007669"/>
    <property type="project" value="InterPro"/>
</dbReference>
<evidence type="ECO:0000259" key="2">
    <source>
        <dbReference type="Pfam" id="PF00149"/>
    </source>
</evidence>
<dbReference type="EMBL" id="CP115920">
    <property type="protein sequence ID" value="XCD15689.1"/>
    <property type="molecule type" value="Genomic_DNA"/>
</dbReference>
<dbReference type="Gene3D" id="3.60.21.10">
    <property type="match status" value="1"/>
</dbReference>
<protein>
    <submittedName>
        <fullName evidence="3">Metallophosphoesterase</fullName>
    </submittedName>
</protein>
<organism evidence="3">
    <name type="scientific">Vibrio chaetopteri</name>
    <dbReference type="NCBI Taxonomy" id="3016528"/>
    <lineage>
        <taxon>Bacteria</taxon>
        <taxon>Pseudomonadati</taxon>
        <taxon>Pseudomonadota</taxon>
        <taxon>Gammaproteobacteria</taxon>
        <taxon>Vibrionales</taxon>
        <taxon>Vibrionaceae</taxon>
        <taxon>Vibrio</taxon>
    </lineage>
</organism>
<feature type="signal peptide" evidence="1">
    <location>
        <begin position="1"/>
        <end position="21"/>
    </location>
</feature>
<dbReference type="PANTHER" id="PTHR11575:SF24">
    <property type="entry name" value="5'-NUCLEOTIDASE"/>
    <property type="match status" value="1"/>
</dbReference>
<evidence type="ECO:0000313" key="3">
    <source>
        <dbReference type="EMBL" id="XCD15689.1"/>
    </source>
</evidence>
<dbReference type="RefSeq" id="WP_353497086.1">
    <property type="nucleotide sequence ID" value="NZ_CP115920.1"/>
</dbReference>